<dbReference type="STRING" id="180978.B2G44_00365"/>
<name>A0A1S9M400_9MOLU</name>
<dbReference type="RefSeq" id="WP_078122886.1">
    <property type="nucleotide sequence ID" value="NZ_JAOSJG010000040.1"/>
</dbReference>
<reference evidence="1 4" key="2">
    <citation type="journal article" date="2023" name="Int. J. Syst. Evol. Microbiol.">
        <title>The observation of taxonomic boundaries for the 16SrII and 16SrXXV phytoplasmas using genome-based delimitation.</title>
        <authorList>
            <person name="Rodrigues Jardim B."/>
            <person name="Tran-Nguyen L.T.T."/>
            <person name="Gambley C."/>
            <person name="Al-Sadi A.M."/>
            <person name="Al-Subhi A.M."/>
            <person name="Foissac X."/>
            <person name="Salar P."/>
            <person name="Cai H."/>
            <person name="Yang J.Y."/>
            <person name="Davis R."/>
            <person name="Jones L."/>
            <person name="Rodoni B."/>
            <person name="Constable F.E."/>
        </authorList>
    </citation>
    <scope>NUCLEOTIDE SEQUENCE [LARGE SCALE GENOMIC DNA]</scope>
    <source>
        <strain evidence="1">BAWM-OMN-P75</strain>
    </source>
</reference>
<reference evidence="2 3" key="1">
    <citation type="submission" date="2017-02" db="EMBL/GenBank/DDBJ databases">
        <title>A draft genome of 'Candidatus Phytoplasma aurantifolia' the agent of the witches-broom disease of lime.</title>
        <authorList>
            <person name="Foissac X."/>
            <person name="Carle P."/>
        </authorList>
    </citation>
    <scope>NUCLEOTIDE SEQUENCE [LARGE SCALE GENOMIC DNA]</scope>
    <source>
        <strain evidence="2 3">WBDL</strain>
    </source>
</reference>
<organism evidence="2 3">
    <name type="scientific">Candidatus Phytoplasma citri</name>
    <dbReference type="NCBI Taxonomy" id="180978"/>
    <lineage>
        <taxon>Bacteria</taxon>
        <taxon>Bacillati</taxon>
        <taxon>Mycoplasmatota</taxon>
        <taxon>Mollicutes</taxon>
        <taxon>Acholeplasmatales</taxon>
        <taxon>Acholeplasmataceae</taxon>
        <taxon>Candidatus Phytoplasma</taxon>
        <taxon>16SrII (Peanut WB group)</taxon>
    </lineage>
</organism>
<protein>
    <submittedName>
        <fullName evidence="2">Uncharacterized protein</fullName>
    </submittedName>
</protein>
<dbReference type="EMBL" id="JAOSJG010000040">
    <property type="protein sequence ID" value="MEK0309354.1"/>
    <property type="molecule type" value="Genomic_DNA"/>
</dbReference>
<sequence length="103" mass="12232">MKPTKINENINTEFLSWVNEYDKIVKELIREQNKVSKTSKLSETKYKLKEELTNKNEKINATKEELKQKNPSYARAQQRFIEQQKTKNMPNSINQLSINNDEN</sequence>
<dbReference type="Proteomes" id="UP001383392">
    <property type="component" value="Unassembled WGS sequence"/>
</dbReference>
<dbReference type="EMBL" id="MWKN01000009">
    <property type="protein sequence ID" value="OOP59998.1"/>
    <property type="molecule type" value="Genomic_DNA"/>
</dbReference>
<evidence type="ECO:0000313" key="1">
    <source>
        <dbReference type="EMBL" id="MEK0309354.1"/>
    </source>
</evidence>
<evidence type="ECO:0000313" key="4">
    <source>
        <dbReference type="Proteomes" id="UP001383392"/>
    </source>
</evidence>
<keyword evidence="4" id="KW-1185">Reference proteome</keyword>
<dbReference type="Proteomes" id="UP000189722">
    <property type="component" value="Unassembled WGS sequence"/>
</dbReference>
<dbReference type="AlphaFoldDB" id="A0A1S9M400"/>
<accession>A0A1S9M400</accession>
<evidence type="ECO:0000313" key="3">
    <source>
        <dbReference type="Proteomes" id="UP000189722"/>
    </source>
</evidence>
<proteinExistence type="predicted"/>
<gene>
    <name evidence="2" type="ORF">B2G44_00365</name>
    <name evidence="1" type="ORF">OC712_02595</name>
</gene>
<evidence type="ECO:0000313" key="2">
    <source>
        <dbReference type="EMBL" id="OOP59998.1"/>
    </source>
</evidence>
<comment type="caution">
    <text evidence="2">The sequence shown here is derived from an EMBL/GenBank/DDBJ whole genome shotgun (WGS) entry which is preliminary data.</text>
</comment>
<dbReference type="OrthoDB" id="386106at2"/>